<protein>
    <submittedName>
        <fullName evidence="1">Uncharacterized protein</fullName>
    </submittedName>
</protein>
<proteinExistence type="predicted"/>
<accession>A0A060YK65</accession>
<dbReference type="Proteomes" id="UP000193380">
    <property type="component" value="Unassembled WGS sequence"/>
</dbReference>
<reference evidence="1" key="2">
    <citation type="submission" date="2014-03" db="EMBL/GenBank/DDBJ databases">
        <authorList>
            <person name="Genoscope - CEA"/>
        </authorList>
    </citation>
    <scope>NUCLEOTIDE SEQUENCE</scope>
</reference>
<dbReference type="PaxDb" id="8022-A0A060YK65"/>
<organism evidence="1 2">
    <name type="scientific">Oncorhynchus mykiss</name>
    <name type="common">Rainbow trout</name>
    <name type="synonym">Salmo gairdneri</name>
    <dbReference type="NCBI Taxonomy" id="8022"/>
    <lineage>
        <taxon>Eukaryota</taxon>
        <taxon>Metazoa</taxon>
        <taxon>Chordata</taxon>
        <taxon>Craniata</taxon>
        <taxon>Vertebrata</taxon>
        <taxon>Euteleostomi</taxon>
        <taxon>Actinopterygii</taxon>
        <taxon>Neopterygii</taxon>
        <taxon>Teleostei</taxon>
        <taxon>Protacanthopterygii</taxon>
        <taxon>Salmoniformes</taxon>
        <taxon>Salmonidae</taxon>
        <taxon>Salmoninae</taxon>
        <taxon>Oncorhynchus</taxon>
    </lineage>
</organism>
<dbReference type="EMBL" id="FR912783">
    <property type="protein sequence ID" value="CDQ92121.1"/>
    <property type="molecule type" value="Genomic_DNA"/>
</dbReference>
<evidence type="ECO:0000313" key="2">
    <source>
        <dbReference type="Proteomes" id="UP000193380"/>
    </source>
</evidence>
<evidence type="ECO:0000313" key="1">
    <source>
        <dbReference type="EMBL" id="CDQ92121.1"/>
    </source>
</evidence>
<dbReference type="AlphaFoldDB" id="A0A060YK65"/>
<name>A0A060YK65_ONCMY</name>
<feature type="non-terminal residue" evidence="1">
    <location>
        <position position="1"/>
    </location>
</feature>
<reference evidence="1" key="1">
    <citation type="journal article" date="2014" name="Nat. Commun.">
        <title>The rainbow trout genome provides novel insights into evolution after whole-genome duplication in vertebrates.</title>
        <authorList>
            <person name="Berthelot C."/>
            <person name="Brunet F."/>
            <person name="Chalopin D."/>
            <person name="Juanchich A."/>
            <person name="Bernard M."/>
            <person name="Noel B."/>
            <person name="Bento P."/>
            <person name="Da Silva C."/>
            <person name="Labadie K."/>
            <person name="Alberti A."/>
            <person name="Aury J.M."/>
            <person name="Louis A."/>
            <person name="Dehais P."/>
            <person name="Bardou P."/>
            <person name="Montfort J."/>
            <person name="Klopp C."/>
            <person name="Cabau C."/>
            <person name="Gaspin C."/>
            <person name="Thorgaard G.H."/>
            <person name="Boussaha M."/>
            <person name="Quillet E."/>
            <person name="Guyomard R."/>
            <person name="Galiana D."/>
            <person name="Bobe J."/>
            <person name="Volff J.N."/>
            <person name="Genet C."/>
            <person name="Wincker P."/>
            <person name="Jaillon O."/>
            <person name="Roest Crollius H."/>
            <person name="Guiguen Y."/>
        </authorList>
    </citation>
    <scope>NUCLEOTIDE SEQUENCE [LARGE SCALE GENOMIC DNA]</scope>
</reference>
<sequence length="95" mass="11594">RERERERDMEPWLTLQRFEGWMVGGWTDGGQRDGPTEQLLQSLLLPTVGWMDGWMDRTMVLILLPTVGWMERWMDGWMDGWMDRTEPWFSYYYLQ</sequence>
<gene>
    <name evidence="1" type="ORF">GSONMT00059501001</name>
</gene>